<dbReference type="InterPro" id="IPR014185">
    <property type="entry name" value="Formald_GSH"/>
</dbReference>
<evidence type="ECO:0000256" key="5">
    <source>
        <dbReference type="HAMAP-Rule" id="MF_00723"/>
    </source>
</evidence>
<name>F2IVT8_POLGS</name>
<evidence type="ECO:0000313" key="9">
    <source>
        <dbReference type="Proteomes" id="UP000008130"/>
    </source>
</evidence>
<dbReference type="Gene3D" id="3.90.1590.10">
    <property type="entry name" value="glutathione-dependent formaldehyde- activating enzyme (gfa)"/>
    <property type="match status" value="1"/>
</dbReference>
<keyword evidence="9" id="KW-1185">Reference proteome</keyword>
<dbReference type="Pfam" id="PF04828">
    <property type="entry name" value="GFA"/>
    <property type="match status" value="1"/>
</dbReference>
<dbReference type="NCBIfam" id="TIGR02820">
    <property type="entry name" value="formald_GSH"/>
    <property type="match status" value="1"/>
</dbReference>
<dbReference type="EC" id="4.4.1.22" evidence="5"/>
<dbReference type="HOGENOM" id="CLU_090716_0_0_5"/>
<comment type="function">
    <text evidence="5">Catalyzes the condensation of formaldehyde and glutathione to S-hydroxymethylglutathione.</text>
</comment>
<feature type="binding site" evidence="5">
    <location>
        <position position="72"/>
    </location>
    <ligand>
        <name>Zn(2+)</name>
        <dbReference type="ChEBI" id="CHEBI:29105"/>
        <label>2</label>
        <note>catalytic</note>
    </ligand>
</feature>
<feature type="binding site" evidence="5">
    <location>
        <position position="51"/>
    </location>
    <ligand>
        <name>Zn(2+)</name>
        <dbReference type="ChEBI" id="CHEBI:29105"/>
        <label>1</label>
        <note>structural</note>
    </ligand>
</feature>
<dbReference type="HAMAP" id="MF_00723">
    <property type="entry name" value="Formald_GSH"/>
    <property type="match status" value="1"/>
</dbReference>
<sequence>MSFLSSIFGGGSAPSKPARPMPSNIKIHPQVDNGFPPARAGFSGGTLTCHCKTNPVKVKISAQSAHNHVCGCTKCWKPKGAVFSQIAVVPREAVQVIANGDKLQIVNPAAPIQRYACKDCGVHMYGRIENTEHPLYGLDFIHTELSDEQGWSPPEFAAFVSSIIESGYDPSKMGAVRSRLRDLGLEPYDALSPPIMDLIATHAAKKSGALPA</sequence>
<dbReference type="GO" id="GO:0046294">
    <property type="term" value="P:formaldehyde catabolic process"/>
    <property type="evidence" value="ECO:0007669"/>
    <property type="project" value="UniProtKB-UniRule"/>
</dbReference>
<feature type="binding site" evidence="5">
    <location>
        <position position="117"/>
    </location>
    <ligand>
        <name>Zn(2+)</name>
        <dbReference type="ChEBI" id="CHEBI:29105"/>
        <label>1</label>
        <note>structural</note>
    </ligand>
</feature>
<dbReference type="AlphaFoldDB" id="F2IVT8"/>
<dbReference type="STRING" id="991905.SL003B_0765"/>
<dbReference type="eggNOG" id="COG3791">
    <property type="taxonomic scope" value="Bacteria"/>
</dbReference>
<feature type="binding site" evidence="5">
    <location>
        <position position="120"/>
    </location>
    <ligand>
        <name>Zn(2+)</name>
        <dbReference type="ChEBI" id="CHEBI:29105"/>
        <label>1</label>
        <note>structural</note>
    </ligand>
</feature>
<keyword evidence="3 5" id="KW-0862">Zinc</keyword>
<organism evidence="8 9">
    <name type="scientific">Polymorphum gilvum (strain LMG 25793 / CGMCC 1.9160 / SL003B-26A1)</name>
    <dbReference type="NCBI Taxonomy" id="991905"/>
    <lineage>
        <taxon>Bacteria</taxon>
        <taxon>Pseudomonadati</taxon>
        <taxon>Pseudomonadota</taxon>
        <taxon>Alphaproteobacteria</taxon>
        <taxon>Rhodobacterales</taxon>
        <taxon>Paracoccaceae</taxon>
        <taxon>Polymorphum</taxon>
    </lineage>
</organism>
<dbReference type="InterPro" id="IPR011057">
    <property type="entry name" value="Mss4-like_sf"/>
</dbReference>
<dbReference type="SUPFAM" id="SSF51316">
    <property type="entry name" value="Mss4-like"/>
    <property type="match status" value="1"/>
</dbReference>
<evidence type="ECO:0000313" key="8">
    <source>
        <dbReference type="EMBL" id="ADZ69195.1"/>
    </source>
</evidence>
<dbReference type="PIRSF" id="PIRSF033318">
    <property type="entry name" value="Formald_GSH"/>
    <property type="match status" value="1"/>
</dbReference>
<dbReference type="PANTHER" id="PTHR33337:SF40">
    <property type="entry name" value="CENP-V_GFA DOMAIN-CONTAINING PROTEIN-RELATED"/>
    <property type="match status" value="1"/>
</dbReference>
<dbReference type="UniPathway" id="UPA00562">
    <property type="reaction ID" value="UER00621"/>
</dbReference>
<comment type="pathway">
    <text evidence="5">One-carbon metabolism; formaldehyde degradation; formate from formaldehyde (glutathione route): step 1/3.</text>
</comment>
<dbReference type="PANTHER" id="PTHR33337">
    <property type="entry name" value="GFA DOMAIN-CONTAINING PROTEIN"/>
    <property type="match status" value="1"/>
</dbReference>
<dbReference type="EMBL" id="CP002568">
    <property type="protein sequence ID" value="ADZ69195.1"/>
    <property type="molecule type" value="Genomic_DNA"/>
</dbReference>
<evidence type="ECO:0000256" key="3">
    <source>
        <dbReference type="ARBA" id="ARBA00022833"/>
    </source>
</evidence>
<protein>
    <recommendedName>
        <fullName evidence="5">Glutathione-dependent formaldehyde-activating enzyme</fullName>
        <ecNumber evidence="5">4.4.1.22</ecNumber>
    </recommendedName>
    <alternativeName>
        <fullName evidence="5">S-(hydroxymethyl)glutathione synthase</fullName>
    </alternativeName>
</protein>
<dbReference type="KEGG" id="pgv:SL003B_0765"/>
<dbReference type="GO" id="GO:0051907">
    <property type="term" value="F:S-(hydroxymethyl)glutathione synthase activity"/>
    <property type="evidence" value="ECO:0007669"/>
    <property type="project" value="UniProtKB-UniRule"/>
</dbReference>
<dbReference type="GO" id="GO:0008270">
    <property type="term" value="F:zinc ion binding"/>
    <property type="evidence" value="ECO:0007669"/>
    <property type="project" value="UniProtKB-UniRule"/>
</dbReference>
<evidence type="ECO:0000256" key="6">
    <source>
        <dbReference type="SAM" id="MobiDB-lite"/>
    </source>
</evidence>
<gene>
    <name evidence="5" type="primary">gfa</name>
    <name evidence="8" type="ordered locus">SL003B_0765</name>
</gene>
<evidence type="ECO:0000256" key="1">
    <source>
        <dbReference type="ARBA" id="ARBA00005495"/>
    </source>
</evidence>
<comment type="catalytic activity">
    <reaction evidence="5">
        <text>S-(hydroxymethyl)glutathione = glutathione + formaldehyde</text>
        <dbReference type="Rhea" id="RHEA:22488"/>
        <dbReference type="ChEBI" id="CHEBI:16842"/>
        <dbReference type="ChEBI" id="CHEBI:57925"/>
        <dbReference type="ChEBI" id="CHEBI:58758"/>
        <dbReference type="EC" id="4.4.1.22"/>
    </reaction>
</comment>
<proteinExistence type="inferred from homology"/>
<evidence type="ECO:0000256" key="2">
    <source>
        <dbReference type="ARBA" id="ARBA00022723"/>
    </source>
</evidence>
<dbReference type="Proteomes" id="UP000008130">
    <property type="component" value="Chromosome"/>
</dbReference>
<evidence type="ECO:0000256" key="4">
    <source>
        <dbReference type="ARBA" id="ARBA00023239"/>
    </source>
</evidence>
<evidence type="ECO:0000259" key="7">
    <source>
        <dbReference type="PROSITE" id="PS51891"/>
    </source>
</evidence>
<dbReference type="PATRIC" id="fig|991905.3.peg.776"/>
<keyword evidence="2 5" id="KW-0479">Metal-binding</keyword>
<dbReference type="PROSITE" id="PS51891">
    <property type="entry name" value="CENP_V_GFA"/>
    <property type="match status" value="1"/>
</dbReference>
<comment type="cofactor">
    <cofactor evidence="5">
        <name>Zn(2+)</name>
        <dbReference type="ChEBI" id="CHEBI:29105"/>
    </cofactor>
    <text evidence="5">Binds 2 Zn(2+) ions per subunit.</text>
</comment>
<feature type="domain" description="CENP-V/GFA" evidence="7">
    <location>
        <begin position="42"/>
        <end position="189"/>
    </location>
</feature>
<feature type="region of interest" description="Disordered" evidence="6">
    <location>
        <begin position="1"/>
        <end position="22"/>
    </location>
</feature>
<reference evidence="8 9" key="1">
    <citation type="journal article" date="2011" name="J. Bacteriol.">
        <title>Complete genome sequence of Polymorphum gilvum SL003B-26A1T, a crude oil-degrading bacterium from oil-polluted saline soil.</title>
        <authorList>
            <person name="Li S.G."/>
            <person name="Tang Y.Q."/>
            <person name="Nie Y."/>
            <person name="Cai M."/>
            <person name="Wu X.L."/>
        </authorList>
    </citation>
    <scope>NUCLEOTIDE SEQUENCE [LARGE SCALE GENOMIC DNA]</scope>
    <source>
        <strain evidence="9">LMG 25793 / CGMCC 1.9160 / SL003B-26A1</strain>
    </source>
</reference>
<comment type="similarity">
    <text evidence="1 5">Belongs to the Gfa family.</text>
</comment>
<feature type="binding site" evidence="5">
    <location>
        <position position="75"/>
    </location>
    <ligand>
        <name>Zn(2+)</name>
        <dbReference type="ChEBI" id="CHEBI:29105"/>
        <label>2</label>
        <note>catalytic</note>
    </ligand>
</feature>
<keyword evidence="4 5" id="KW-0456">Lyase</keyword>
<feature type="binding site" evidence="5">
    <location>
        <position position="49"/>
    </location>
    <ligand>
        <name>Zn(2+)</name>
        <dbReference type="ChEBI" id="CHEBI:29105"/>
        <label>1</label>
        <note>structural</note>
    </ligand>
</feature>
<feature type="binding site" evidence="5">
    <location>
        <position position="70"/>
    </location>
    <ligand>
        <name>Zn(2+)</name>
        <dbReference type="ChEBI" id="CHEBI:29105"/>
        <label>2</label>
        <note>catalytic</note>
    </ligand>
</feature>
<dbReference type="NCBIfam" id="NF003829">
    <property type="entry name" value="PRK05417.1"/>
    <property type="match status" value="1"/>
</dbReference>
<accession>F2IVT8</accession>
<dbReference type="InterPro" id="IPR006913">
    <property type="entry name" value="CENP-V/GFA"/>
</dbReference>